<comment type="caution">
    <text evidence="2">The sequence shown here is derived from an EMBL/GenBank/DDBJ whole genome shotgun (WGS) entry which is preliminary data.</text>
</comment>
<evidence type="ECO:0000256" key="1">
    <source>
        <dbReference type="SAM" id="MobiDB-lite"/>
    </source>
</evidence>
<feature type="region of interest" description="Disordered" evidence="1">
    <location>
        <begin position="233"/>
        <end position="259"/>
    </location>
</feature>
<feature type="compositionally biased region" description="Polar residues" evidence="1">
    <location>
        <begin position="233"/>
        <end position="258"/>
    </location>
</feature>
<dbReference type="Proteomes" id="UP000078348">
    <property type="component" value="Unassembled WGS sequence"/>
</dbReference>
<keyword evidence="3" id="KW-1185">Reference proteome</keyword>
<proteinExistence type="predicted"/>
<dbReference type="AlphaFoldDB" id="A0A196SBB7"/>
<dbReference type="EMBL" id="LXWW01000363">
    <property type="protein sequence ID" value="OAO13611.1"/>
    <property type="molecule type" value="Genomic_DNA"/>
</dbReference>
<protein>
    <submittedName>
        <fullName evidence="2">Uncharacterized protein</fullName>
    </submittedName>
</protein>
<accession>A0A196SBB7</accession>
<organism evidence="2 3">
    <name type="scientific">Blastocystis sp. subtype 1 (strain ATCC 50177 / NandII)</name>
    <dbReference type="NCBI Taxonomy" id="478820"/>
    <lineage>
        <taxon>Eukaryota</taxon>
        <taxon>Sar</taxon>
        <taxon>Stramenopiles</taxon>
        <taxon>Bigyra</taxon>
        <taxon>Opalozoa</taxon>
        <taxon>Opalinata</taxon>
        <taxon>Blastocystidae</taxon>
        <taxon>Blastocystis</taxon>
    </lineage>
</organism>
<evidence type="ECO:0000313" key="3">
    <source>
        <dbReference type="Proteomes" id="UP000078348"/>
    </source>
</evidence>
<reference evidence="2 3" key="1">
    <citation type="submission" date="2016-05" db="EMBL/GenBank/DDBJ databases">
        <title>Nuclear genome of Blastocystis sp. subtype 1 NandII.</title>
        <authorList>
            <person name="Gentekaki E."/>
            <person name="Curtis B."/>
            <person name="Stairs C."/>
            <person name="Eme L."/>
            <person name="Herman E."/>
            <person name="Klimes V."/>
            <person name="Arias M.C."/>
            <person name="Elias M."/>
            <person name="Hilliou F."/>
            <person name="Klute M."/>
            <person name="Malik S.-B."/>
            <person name="Pightling A."/>
            <person name="Rachubinski R."/>
            <person name="Salas D."/>
            <person name="Schlacht A."/>
            <person name="Suga H."/>
            <person name="Archibald J."/>
            <person name="Ball S.G."/>
            <person name="Clark G."/>
            <person name="Dacks J."/>
            <person name="Van Der Giezen M."/>
            <person name="Tsaousis A."/>
            <person name="Roger A."/>
        </authorList>
    </citation>
    <scope>NUCLEOTIDE SEQUENCE [LARGE SCALE GENOMIC DNA]</scope>
    <source>
        <strain evidence="3">ATCC 50177 / NandII</strain>
    </source>
</reference>
<evidence type="ECO:0000313" key="2">
    <source>
        <dbReference type="EMBL" id="OAO13611.1"/>
    </source>
</evidence>
<feature type="region of interest" description="Disordered" evidence="1">
    <location>
        <begin position="141"/>
        <end position="161"/>
    </location>
</feature>
<name>A0A196SBB7_BLAHN</name>
<sequence length="337" mass="37510">MSYCLHREEADKEELKKDSVREEWRLLRELPLGLSEDGSVRLNLLEGEELLLLRGDIRLELVVTGSMSSVVAFVWLNTDFFTSTDVVYEKCELDVLSSNYDALYFRLLCEGRGLDGAIDYDGLPRLRETVSPFSISRLSQRRSSVVESSPPPSSEATLMPTQSAPVGDAIVHVQRRQTALATVRRNTLPLSREPVLSLKSKSASEHHIVMGRLIRALGAVSSSSIKDSIQEVSFPNEPTQEVSPNEPSQAISSISEPTQAVLEEESEEDDLDFDMIPEDTEETTFDIIPEDAEETEHLVLPPVQEDAHTDVCDSAESLYSLSLARDTQEDSDSISEH</sequence>
<gene>
    <name evidence="2" type="ORF">AV274_4718</name>
</gene>